<proteinExistence type="predicted"/>
<evidence type="ECO:0000313" key="2">
    <source>
        <dbReference type="Proteomes" id="UP000070186"/>
    </source>
</evidence>
<reference evidence="1 2" key="1">
    <citation type="submission" date="2015-12" db="EMBL/GenBank/DDBJ databases">
        <title>Nitrous oxide reduction kinetics distinguish bacteria harboring typical versus atypical NosZ.</title>
        <authorList>
            <person name="Yoon S."/>
            <person name="Nissen S."/>
            <person name="Park D."/>
            <person name="Sanford R.A."/>
            <person name="Loeffler F.E."/>
        </authorList>
    </citation>
    <scope>NUCLEOTIDE SEQUENCE [LARGE SCALE GENOMIC DNA]</scope>
    <source>
        <strain evidence="1 2">ATCC BAA-841</strain>
    </source>
</reference>
<sequence>MLDRRIKAERRSFNVSRLSFAAWSEAAANFYFEHPSGHLFQHRQPIDRRQADNAPPAASAERRIGVDRRDLDIASIRPSEWVDAMSNYYYHFHRS</sequence>
<gene>
    <name evidence="1" type="ORF">AT959_06140</name>
</gene>
<dbReference type="EMBL" id="LODL01000010">
    <property type="protein sequence ID" value="KXB31918.1"/>
    <property type="molecule type" value="Genomic_DNA"/>
</dbReference>
<keyword evidence="2" id="KW-1185">Reference proteome</keyword>
<accession>A0A133XLW0</accession>
<name>A0A133XLW0_9RHOO</name>
<organism evidence="1 2">
    <name type="scientific">Dechloromonas denitrificans</name>
    <dbReference type="NCBI Taxonomy" id="281362"/>
    <lineage>
        <taxon>Bacteria</taxon>
        <taxon>Pseudomonadati</taxon>
        <taxon>Pseudomonadota</taxon>
        <taxon>Betaproteobacteria</taxon>
        <taxon>Rhodocyclales</taxon>
        <taxon>Azonexaceae</taxon>
        <taxon>Dechloromonas</taxon>
    </lineage>
</organism>
<dbReference type="Proteomes" id="UP000070186">
    <property type="component" value="Unassembled WGS sequence"/>
</dbReference>
<dbReference type="AlphaFoldDB" id="A0A133XLW0"/>
<evidence type="ECO:0000313" key="1">
    <source>
        <dbReference type="EMBL" id="KXB31918.1"/>
    </source>
</evidence>
<protein>
    <submittedName>
        <fullName evidence="1">Uncharacterized protein</fullName>
    </submittedName>
</protein>
<comment type="caution">
    <text evidence="1">The sequence shown here is derived from an EMBL/GenBank/DDBJ whole genome shotgun (WGS) entry which is preliminary data.</text>
</comment>